<name>A0A834TCY1_9FABA</name>
<proteinExistence type="predicted"/>
<accession>A0A834TCY1</accession>
<reference evidence="1" key="1">
    <citation type="submission" date="2020-09" db="EMBL/GenBank/DDBJ databases">
        <title>Genome-Enabled Discovery of Anthraquinone Biosynthesis in Senna tora.</title>
        <authorList>
            <person name="Kang S.-H."/>
            <person name="Pandey R.P."/>
            <person name="Lee C.-M."/>
            <person name="Sim J.-S."/>
            <person name="Jeong J.-T."/>
            <person name="Choi B.-S."/>
            <person name="Jung M."/>
            <person name="Ginzburg D."/>
            <person name="Zhao K."/>
            <person name="Won S.Y."/>
            <person name="Oh T.-J."/>
            <person name="Yu Y."/>
            <person name="Kim N.-H."/>
            <person name="Lee O.R."/>
            <person name="Lee T.-H."/>
            <person name="Bashyal P."/>
            <person name="Kim T.-S."/>
            <person name="Lee W.-H."/>
            <person name="Kawkins C."/>
            <person name="Kim C.-K."/>
            <person name="Kim J.S."/>
            <person name="Ahn B.O."/>
            <person name="Rhee S.Y."/>
            <person name="Sohng J.K."/>
        </authorList>
    </citation>
    <scope>NUCLEOTIDE SEQUENCE</scope>
    <source>
        <tissue evidence="1">Leaf</tissue>
    </source>
</reference>
<sequence>MLPLLIAVMEFPIISLPSQAKHTHYVTDINYTASTLSFVDTDLFNQSCQNVTLPFILSDLDVNLSFYFKCSTTQAQTKQLLQIDLPKPIDCLNNSEVSRGLYVFETGEPNAELNITNYWVHPRTSTSSLP</sequence>
<comment type="caution">
    <text evidence="1">The sequence shown here is derived from an EMBL/GenBank/DDBJ whole genome shotgun (WGS) entry which is preliminary data.</text>
</comment>
<protein>
    <submittedName>
        <fullName evidence="1">LEAF RUST 10 DISEASE-RESISTANCE LOCUS RECEPTOR-LIKE PROTEIN KINASE-like 1.2</fullName>
    </submittedName>
</protein>
<organism evidence="1 2">
    <name type="scientific">Senna tora</name>
    <dbReference type="NCBI Taxonomy" id="362788"/>
    <lineage>
        <taxon>Eukaryota</taxon>
        <taxon>Viridiplantae</taxon>
        <taxon>Streptophyta</taxon>
        <taxon>Embryophyta</taxon>
        <taxon>Tracheophyta</taxon>
        <taxon>Spermatophyta</taxon>
        <taxon>Magnoliopsida</taxon>
        <taxon>eudicotyledons</taxon>
        <taxon>Gunneridae</taxon>
        <taxon>Pentapetalae</taxon>
        <taxon>rosids</taxon>
        <taxon>fabids</taxon>
        <taxon>Fabales</taxon>
        <taxon>Fabaceae</taxon>
        <taxon>Caesalpinioideae</taxon>
        <taxon>Cassia clade</taxon>
        <taxon>Senna</taxon>
    </lineage>
</organism>
<dbReference type="AlphaFoldDB" id="A0A834TCY1"/>
<evidence type="ECO:0000313" key="2">
    <source>
        <dbReference type="Proteomes" id="UP000634136"/>
    </source>
</evidence>
<keyword evidence="1" id="KW-0808">Transferase</keyword>
<keyword evidence="2" id="KW-1185">Reference proteome</keyword>
<gene>
    <name evidence="1" type="ORF">G2W53_025353</name>
</gene>
<evidence type="ECO:0000313" key="1">
    <source>
        <dbReference type="EMBL" id="KAF7819898.1"/>
    </source>
</evidence>
<dbReference type="GO" id="GO:0016301">
    <property type="term" value="F:kinase activity"/>
    <property type="evidence" value="ECO:0007669"/>
    <property type="project" value="UniProtKB-KW"/>
</dbReference>
<dbReference type="EMBL" id="JAAIUW010000008">
    <property type="protein sequence ID" value="KAF7819898.1"/>
    <property type="molecule type" value="Genomic_DNA"/>
</dbReference>
<keyword evidence="1" id="KW-0418">Kinase</keyword>
<dbReference type="Proteomes" id="UP000634136">
    <property type="component" value="Unassembled WGS sequence"/>
</dbReference>
<keyword evidence="1" id="KW-0675">Receptor</keyword>